<dbReference type="PANTHER" id="PTHR46202:SF1">
    <property type="entry name" value="DNA EXCISION REPAIR PROTEIN ERCC-8"/>
    <property type="match status" value="1"/>
</dbReference>
<evidence type="ECO:0000256" key="3">
    <source>
        <dbReference type="SAM" id="MobiDB-lite"/>
    </source>
</evidence>
<keyword evidence="2" id="KW-0175">Coiled coil</keyword>
<evidence type="ECO:0000313" key="5">
    <source>
        <dbReference type="WBParaSite" id="Gr19_v10_g5239.t3"/>
    </source>
</evidence>
<dbReference type="Proteomes" id="UP000887572">
    <property type="component" value="Unplaced"/>
</dbReference>
<dbReference type="Pfam" id="PF00400">
    <property type="entry name" value="WD40"/>
    <property type="match status" value="2"/>
</dbReference>
<dbReference type="Gene3D" id="1.20.5.500">
    <property type="entry name" value="Single helix bin"/>
    <property type="match status" value="1"/>
</dbReference>
<dbReference type="GO" id="GO:0043161">
    <property type="term" value="P:proteasome-mediated ubiquitin-dependent protein catabolic process"/>
    <property type="evidence" value="ECO:0007669"/>
    <property type="project" value="TreeGrafter"/>
</dbReference>
<dbReference type="GO" id="GO:0031464">
    <property type="term" value="C:Cul4A-RING E3 ubiquitin ligase complex"/>
    <property type="evidence" value="ECO:0007669"/>
    <property type="project" value="TreeGrafter"/>
</dbReference>
<reference evidence="5" key="1">
    <citation type="submission" date="2022-11" db="UniProtKB">
        <authorList>
            <consortium name="WormBaseParasite"/>
        </authorList>
    </citation>
    <scope>IDENTIFICATION</scope>
</reference>
<dbReference type="InterPro" id="IPR042238">
    <property type="entry name" value="Rad28/ERCC8/Ckn1/ATCSA-1"/>
</dbReference>
<evidence type="ECO:0000313" key="4">
    <source>
        <dbReference type="Proteomes" id="UP000887572"/>
    </source>
</evidence>
<feature type="repeat" description="WD" evidence="1">
    <location>
        <begin position="370"/>
        <end position="401"/>
    </location>
</feature>
<accession>A0A914HW81</accession>
<feature type="coiled-coil region" evidence="2">
    <location>
        <begin position="470"/>
        <end position="522"/>
    </location>
</feature>
<sequence length="559" mass="63942">MRGKEMARRSKETNRVEQTIPGEGQQQQKHEEDRGCWNVANRWEMGFSNLSAKFAMIDKRLESLEQSWRSAVPFSPHASVAGTSAMSFDNAEKRLFSYHSVYSVAMLVVVSEKLCRDPNSIFATSGRDKFLKIWDADQLKSVEQFAFQQPISNFHWFVPANCNSSLISIATSSSNVDLLDPRLGNSAQQIRCSRQRIWSVQWVRACDYVLATGSDSGEIAYWDVRSSKNELKKVKSPCGGITSKDDVNGKTIAETDRKRLLNSANFAKFSHSNRIVCLRCSADGRFIVSLSHNRNVCLWKAETMRLLCCLKIPESESDRSTFPVQFELCDEGRFVWLFVPHSNNIVVVKIANENVFGKGSTGAIDQFQILRGHFQSVLSCAYRKEYNQLVTSSTDRLVLVWAPQMDEYRFDSAAQQIKQLHEDAFSDDESRNFECFLPKLLCAPSPAVLLGWLPNLAIWEAAREGEEYFNKLKQQQLKLLKLQLKREQDHHEEQAKHHHDVVERHKKRIQELEEESSSTSRLVSFFHPMIEAIAIFEHFLRSSEFFAPNRSNDQHPVGG</sequence>
<dbReference type="GO" id="GO:0000109">
    <property type="term" value="C:nucleotide-excision repair complex"/>
    <property type="evidence" value="ECO:0007669"/>
    <property type="project" value="TreeGrafter"/>
</dbReference>
<dbReference type="GO" id="GO:0006283">
    <property type="term" value="P:transcription-coupled nucleotide-excision repair"/>
    <property type="evidence" value="ECO:0007669"/>
    <property type="project" value="InterPro"/>
</dbReference>
<dbReference type="SMART" id="SM00320">
    <property type="entry name" value="WD40"/>
    <property type="match status" value="4"/>
</dbReference>
<organism evidence="4 5">
    <name type="scientific">Globodera rostochiensis</name>
    <name type="common">Golden nematode worm</name>
    <name type="synonym">Heterodera rostochiensis</name>
    <dbReference type="NCBI Taxonomy" id="31243"/>
    <lineage>
        <taxon>Eukaryota</taxon>
        <taxon>Metazoa</taxon>
        <taxon>Ecdysozoa</taxon>
        <taxon>Nematoda</taxon>
        <taxon>Chromadorea</taxon>
        <taxon>Rhabditida</taxon>
        <taxon>Tylenchina</taxon>
        <taxon>Tylenchomorpha</taxon>
        <taxon>Tylenchoidea</taxon>
        <taxon>Heteroderidae</taxon>
        <taxon>Heteroderinae</taxon>
        <taxon>Globodera</taxon>
    </lineage>
</organism>
<feature type="region of interest" description="Disordered" evidence="3">
    <location>
        <begin position="1"/>
        <end position="33"/>
    </location>
</feature>
<protein>
    <submittedName>
        <fullName evidence="5">WD_REPEATS_REGION domain-containing protein</fullName>
    </submittedName>
</protein>
<dbReference type="AlphaFoldDB" id="A0A914HW81"/>
<keyword evidence="4" id="KW-1185">Reference proteome</keyword>
<dbReference type="InterPro" id="IPR036322">
    <property type="entry name" value="WD40_repeat_dom_sf"/>
</dbReference>
<feature type="compositionally biased region" description="Basic and acidic residues" evidence="3">
    <location>
        <begin position="1"/>
        <end position="15"/>
    </location>
</feature>
<dbReference type="SUPFAM" id="SSF50978">
    <property type="entry name" value="WD40 repeat-like"/>
    <property type="match status" value="1"/>
</dbReference>
<proteinExistence type="predicted"/>
<dbReference type="GO" id="GO:0000209">
    <property type="term" value="P:protein polyubiquitination"/>
    <property type="evidence" value="ECO:0007669"/>
    <property type="project" value="TreeGrafter"/>
</dbReference>
<dbReference type="WBParaSite" id="Gr19_v10_g5239.t3">
    <property type="protein sequence ID" value="Gr19_v10_g5239.t3"/>
    <property type="gene ID" value="Gr19_v10_g5239"/>
</dbReference>
<dbReference type="InterPro" id="IPR001680">
    <property type="entry name" value="WD40_rpt"/>
</dbReference>
<name>A0A914HW81_GLORO</name>
<dbReference type="Gene3D" id="2.130.10.10">
    <property type="entry name" value="YVTN repeat-like/Quinoprotein amine dehydrogenase"/>
    <property type="match status" value="1"/>
</dbReference>
<dbReference type="InterPro" id="IPR015943">
    <property type="entry name" value="WD40/YVTN_repeat-like_dom_sf"/>
</dbReference>
<dbReference type="SUPFAM" id="SSF64602">
    <property type="entry name" value="F1 ATPase inhibitor, IF1, C-terminal domain"/>
    <property type="match status" value="1"/>
</dbReference>
<evidence type="ECO:0000256" key="2">
    <source>
        <dbReference type="SAM" id="Coils"/>
    </source>
</evidence>
<keyword evidence="1" id="KW-0853">WD repeat</keyword>
<evidence type="ECO:0000256" key="1">
    <source>
        <dbReference type="PROSITE-ProRule" id="PRU00221"/>
    </source>
</evidence>
<dbReference type="PROSITE" id="PS50082">
    <property type="entry name" value="WD_REPEATS_2"/>
    <property type="match status" value="1"/>
</dbReference>
<dbReference type="PROSITE" id="PS50294">
    <property type="entry name" value="WD_REPEATS_REGION"/>
    <property type="match status" value="1"/>
</dbReference>
<dbReference type="PANTHER" id="PTHR46202">
    <property type="entry name" value="DNA EXCISION REPAIR PROTEIN ERCC-8"/>
    <property type="match status" value="1"/>
</dbReference>